<dbReference type="InterPro" id="IPR000719">
    <property type="entry name" value="Prot_kinase_dom"/>
</dbReference>
<dbReference type="InterPro" id="IPR013229">
    <property type="entry name" value="PEGA"/>
</dbReference>
<dbReference type="PROSITE" id="PS00108">
    <property type="entry name" value="PROTEIN_KINASE_ST"/>
    <property type="match status" value="1"/>
</dbReference>
<comment type="caution">
    <text evidence="9">The sequence shown here is derived from an EMBL/GenBank/DDBJ whole genome shotgun (WGS) entry which is preliminary data.</text>
</comment>
<dbReference type="Pfam" id="PF00069">
    <property type="entry name" value="Pkinase"/>
    <property type="match status" value="1"/>
</dbReference>
<dbReference type="PROSITE" id="PS00107">
    <property type="entry name" value="PROTEIN_KINASE_ATP"/>
    <property type="match status" value="1"/>
</dbReference>
<keyword evidence="7" id="KW-0812">Transmembrane</keyword>
<dbReference type="Gene3D" id="1.10.510.10">
    <property type="entry name" value="Transferase(Phosphotransferase) domain 1"/>
    <property type="match status" value="1"/>
</dbReference>
<keyword evidence="1" id="KW-0808">Transferase</keyword>
<sequence length="633" mass="68548">MGDIDNLNFPRSIGRYQVLRLLGSGAMGSVVLAEDPRIKRKVAIKLMKLDAVRTEADQHEYLARFQREAEVSGLLNHPGIVAIYDVGEVEGHGPFLAMEFVPGKPLDGLMKNGPALSLKEKLRITVGLAEALDHAHAKGIVHRDVKPGNVMVSEDGRPKLMDFGIAKREDASLTQTGTFLGTPSYASPEQIREGTVDNRSDIFSFGVLVFELMSGQSPFPGTSINTILYRIVNEPPIEVNPPVLGLLPEGWRRVFDKVLAKQPSDRHPSCLAFARDLLDVVVELGKDDRREIMGLMGINGDASIPEIKSTSFDETMVVPPADHHRRSWLWIAPLALAFVVGTGWFLFRGSKGTRLQIDSLPAGAKVFVNDLPVGSTPMNQPLTAGDKLRLELKGYLPVVYEVKPNQAPSAFPMQPIINEELVDSTPQGATVVIDEKALEGVTPLKVRWNQGQTHRLTLTLGKLIYAADFGPGEVPSGRAFELKEAATSETRQEPPLDPNAPGSLKLAGGFSVRVKVDGKDQGELGPGSKLPLTPGSHRLDLASPRHYYKDSRTVSIIAGQTATLTLPGLATLTVETFPGTGKVFVDDQDTGIESDGSSVQVAQGRHNVSVRGPKGIKHQTVDLTGDKGLKFPL</sequence>
<evidence type="ECO:0000256" key="1">
    <source>
        <dbReference type="ARBA" id="ARBA00022679"/>
    </source>
</evidence>
<dbReference type="RefSeq" id="WP_285570461.1">
    <property type="nucleotide sequence ID" value="NZ_BSDE01000001.1"/>
</dbReference>
<evidence type="ECO:0000256" key="2">
    <source>
        <dbReference type="ARBA" id="ARBA00022741"/>
    </source>
</evidence>
<dbReference type="SUPFAM" id="SSF56112">
    <property type="entry name" value="Protein kinase-like (PK-like)"/>
    <property type="match status" value="1"/>
</dbReference>
<keyword evidence="3" id="KW-0418">Kinase</keyword>
<dbReference type="InterPro" id="IPR008271">
    <property type="entry name" value="Ser/Thr_kinase_AS"/>
</dbReference>
<dbReference type="InterPro" id="IPR011009">
    <property type="entry name" value="Kinase-like_dom_sf"/>
</dbReference>
<protein>
    <recommendedName>
        <fullName evidence="8">Protein kinase domain-containing protein</fullName>
    </recommendedName>
</protein>
<dbReference type="PANTHER" id="PTHR43289:SF6">
    <property type="entry name" value="SERINE_THREONINE-PROTEIN KINASE NEKL-3"/>
    <property type="match status" value="1"/>
</dbReference>
<keyword evidence="2 5" id="KW-0547">Nucleotide-binding</keyword>
<keyword evidence="7" id="KW-0472">Membrane</keyword>
<dbReference type="PANTHER" id="PTHR43289">
    <property type="entry name" value="MITOGEN-ACTIVATED PROTEIN KINASE KINASE KINASE 20-RELATED"/>
    <property type="match status" value="1"/>
</dbReference>
<evidence type="ECO:0000313" key="10">
    <source>
        <dbReference type="Proteomes" id="UP001165069"/>
    </source>
</evidence>
<feature type="binding site" evidence="5">
    <location>
        <position position="45"/>
    </location>
    <ligand>
        <name>ATP</name>
        <dbReference type="ChEBI" id="CHEBI:30616"/>
    </ligand>
</feature>
<evidence type="ECO:0000256" key="6">
    <source>
        <dbReference type="SAM" id="MobiDB-lite"/>
    </source>
</evidence>
<evidence type="ECO:0000256" key="7">
    <source>
        <dbReference type="SAM" id="Phobius"/>
    </source>
</evidence>
<name>A0ABQ5QBM4_9BACT</name>
<evidence type="ECO:0000256" key="5">
    <source>
        <dbReference type="PROSITE-ProRule" id="PRU10141"/>
    </source>
</evidence>
<dbReference type="Pfam" id="PF08308">
    <property type="entry name" value="PEGA"/>
    <property type="match status" value="1"/>
</dbReference>
<dbReference type="CDD" id="cd14014">
    <property type="entry name" value="STKc_PknB_like"/>
    <property type="match status" value="1"/>
</dbReference>
<keyword evidence="7" id="KW-1133">Transmembrane helix</keyword>
<reference evidence="9 10" key="1">
    <citation type="journal article" date="2023" name="Antonie Van Leeuwenhoek">
        <title>Mesoterricola silvestris gen. nov., sp. nov., Mesoterricola sediminis sp. nov., Geothrix oryzae sp. nov., Geothrix edaphica sp. nov., Geothrix rubra sp. nov., and Geothrix limicola sp. nov., six novel members of Acidobacteriota isolated from soils.</title>
        <authorList>
            <person name="Itoh H."/>
            <person name="Sugisawa Y."/>
            <person name="Mise K."/>
            <person name="Xu Z."/>
            <person name="Kuniyasu M."/>
            <person name="Ushijima N."/>
            <person name="Kawano K."/>
            <person name="Kobayashi E."/>
            <person name="Shiratori Y."/>
            <person name="Masuda Y."/>
            <person name="Senoo K."/>
        </authorList>
    </citation>
    <scope>NUCLEOTIDE SEQUENCE [LARGE SCALE GENOMIC DNA]</scope>
    <source>
        <strain evidence="9 10">Red804</strain>
    </source>
</reference>
<feature type="compositionally biased region" description="Basic and acidic residues" evidence="6">
    <location>
        <begin position="484"/>
        <end position="494"/>
    </location>
</feature>
<feature type="transmembrane region" description="Helical" evidence="7">
    <location>
        <begin position="328"/>
        <end position="347"/>
    </location>
</feature>
<dbReference type="InterPro" id="IPR017441">
    <property type="entry name" value="Protein_kinase_ATP_BS"/>
</dbReference>
<keyword evidence="10" id="KW-1185">Reference proteome</keyword>
<dbReference type="Proteomes" id="UP001165069">
    <property type="component" value="Unassembled WGS sequence"/>
</dbReference>
<gene>
    <name evidence="9" type="ORF">GETHLI_07190</name>
</gene>
<dbReference type="PROSITE" id="PS50011">
    <property type="entry name" value="PROTEIN_KINASE_DOM"/>
    <property type="match status" value="1"/>
</dbReference>
<proteinExistence type="predicted"/>
<accession>A0ABQ5QBM4</accession>
<feature type="region of interest" description="Disordered" evidence="6">
    <location>
        <begin position="484"/>
        <end position="504"/>
    </location>
</feature>
<dbReference type="SMART" id="SM00220">
    <property type="entry name" value="S_TKc"/>
    <property type="match status" value="1"/>
</dbReference>
<evidence type="ECO:0000256" key="4">
    <source>
        <dbReference type="ARBA" id="ARBA00022840"/>
    </source>
</evidence>
<evidence type="ECO:0000313" key="9">
    <source>
        <dbReference type="EMBL" id="GLH72217.1"/>
    </source>
</evidence>
<feature type="domain" description="Protein kinase" evidence="8">
    <location>
        <begin position="16"/>
        <end position="278"/>
    </location>
</feature>
<organism evidence="9 10">
    <name type="scientific">Geothrix limicola</name>
    <dbReference type="NCBI Taxonomy" id="2927978"/>
    <lineage>
        <taxon>Bacteria</taxon>
        <taxon>Pseudomonadati</taxon>
        <taxon>Acidobacteriota</taxon>
        <taxon>Holophagae</taxon>
        <taxon>Holophagales</taxon>
        <taxon>Holophagaceae</taxon>
        <taxon>Geothrix</taxon>
    </lineage>
</organism>
<keyword evidence="4 5" id="KW-0067">ATP-binding</keyword>
<dbReference type="Gene3D" id="3.30.200.20">
    <property type="entry name" value="Phosphorylase Kinase, domain 1"/>
    <property type="match status" value="1"/>
</dbReference>
<evidence type="ECO:0000256" key="3">
    <source>
        <dbReference type="ARBA" id="ARBA00022777"/>
    </source>
</evidence>
<dbReference type="EMBL" id="BSDE01000001">
    <property type="protein sequence ID" value="GLH72217.1"/>
    <property type="molecule type" value="Genomic_DNA"/>
</dbReference>
<evidence type="ECO:0000259" key="8">
    <source>
        <dbReference type="PROSITE" id="PS50011"/>
    </source>
</evidence>